<keyword evidence="6" id="KW-0406">Ion transport</keyword>
<evidence type="ECO:0000256" key="4">
    <source>
        <dbReference type="ARBA" id="ARBA00022958"/>
    </source>
</evidence>
<evidence type="ECO:0000313" key="11">
    <source>
        <dbReference type="Proteomes" id="UP000053331"/>
    </source>
</evidence>
<dbReference type="Gene3D" id="3.30.70.1450">
    <property type="entry name" value="Regulator of K+ conductance, C-terminal domain"/>
    <property type="match status" value="1"/>
</dbReference>
<comment type="caution">
    <text evidence="10">The sequence shown here is derived from an EMBL/GenBank/DDBJ whole genome shotgun (WGS) entry which is preliminary data.</text>
</comment>
<dbReference type="InterPro" id="IPR006037">
    <property type="entry name" value="RCK_C"/>
</dbReference>
<dbReference type="InterPro" id="IPR003148">
    <property type="entry name" value="RCK_N"/>
</dbReference>
<feature type="compositionally biased region" description="Basic and acidic residues" evidence="7">
    <location>
        <begin position="228"/>
        <end position="237"/>
    </location>
</feature>
<dbReference type="Pfam" id="PF02080">
    <property type="entry name" value="TrkA_C"/>
    <property type="match status" value="1"/>
</dbReference>
<dbReference type="PRINTS" id="PR00335">
    <property type="entry name" value="KUPTAKETRKA"/>
</dbReference>
<name>A0A081EXP6_9EURY</name>
<dbReference type="PANTHER" id="PTHR43833">
    <property type="entry name" value="POTASSIUM CHANNEL PROTEIN 2-RELATED-RELATED"/>
    <property type="match status" value="1"/>
</dbReference>
<dbReference type="InterPro" id="IPR036721">
    <property type="entry name" value="RCK_C_sf"/>
</dbReference>
<gene>
    <name evidence="10" type="ORF">FK85_03100</name>
</gene>
<dbReference type="Gene3D" id="3.40.50.720">
    <property type="entry name" value="NAD(P)-binding Rossmann-like Domain"/>
    <property type="match status" value="1"/>
</dbReference>
<evidence type="ECO:0000256" key="1">
    <source>
        <dbReference type="ARBA" id="ARBA00003660"/>
    </source>
</evidence>
<evidence type="ECO:0000256" key="2">
    <source>
        <dbReference type="ARBA" id="ARBA00022448"/>
    </source>
</evidence>
<dbReference type="InterPro" id="IPR050721">
    <property type="entry name" value="Trk_Ktr_HKT_K-transport"/>
</dbReference>
<feature type="domain" description="RCK N-terminal" evidence="8">
    <location>
        <begin position="1"/>
        <end position="116"/>
    </location>
</feature>
<evidence type="ECO:0000259" key="9">
    <source>
        <dbReference type="PROSITE" id="PS51202"/>
    </source>
</evidence>
<evidence type="ECO:0000256" key="5">
    <source>
        <dbReference type="ARBA" id="ARBA00023027"/>
    </source>
</evidence>
<feature type="domain" description="RCK C-terminal" evidence="9">
    <location>
        <begin position="136"/>
        <end position="224"/>
    </location>
</feature>
<dbReference type="SUPFAM" id="SSF51735">
    <property type="entry name" value="NAD(P)-binding Rossmann-fold domains"/>
    <property type="match status" value="1"/>
</dbReference>
<dbReference type="GO" id="GO:0005886">
    <property type="term" value="C:plasma membrane"/>
    <property type="evidence" value="ECO:0007669"/>
    <property type="project" value="InterPro"/>
</dbReference>
<comment type="function">
    <text evidence="1">Part of a potassium transport system.</text>
</comment>
<dbReference type="PROSITE" id="PS51202">
    <property type="entry name" value="RCK_C"/>
    <property type="match status" value="1"/>
</dbReference>
<dbReference type="OrthoDB" id="169192at2157"/>
<keyword evidence="4" id="KW-0630">Potassium</keyword>
<dbReference type="Proteomes" id="UP000053331">
    <property type="component" value="Unassembled WGS sequence"/>
</dbReference>
<dbReference type="InterPro" id="IPR036291">
    <property type="entry name" value="NAD(P)-bd_dom_sf"/>
</dbReference>
<evidence type="ECO:0000256" key="7">
    <source>
        <dbReference type="SAM" id="MobiDB-lite"/>
    </source>
</evidence>
<dbReference type="PROSITE" id="PS51201">
    <property type="entry name" value="RCK_N"/>
    <property type="match status" value="1"/>
</dbReference>
<reference evidence="10 11" key="1">
    <citation type="journal article" date="2015" name="Genome Announc.">
        <title>Draft genome sequence of a Halorubrum H3 strain isolated from the burlinskoye salt lake (Altai Krai, Russia).</title>
        <authorList>
            <person name="Rozanov A.S."/>
            <person name="Bryanskaya A.V."/>
            <person name="Malup T.K."/>
            <person name="Kotenko A.V."/>
            <person name="Peltek S.E."/>
        </authorList>
    </citation>
    <scope>NUCLEOTIDE SEQUENCE [LARGE SCALE GENOMIC DNA]</scope>
    <source>
        <strain evidence="10 11">H3</strain>
    </source>
</reference>
<dbReference type="PANTHER" id="PTHR43833:SF5">
    <property type="entry name" value="TRK SYSTEM POTASSIUM UPTAKE PROTEIN TRKA"/>
    <property type="match status" value="1"/>
</dbReference>
<evidence type="ECO:0000256" key="3">
    <source>
        <dbReference type="ARBA" id="ARBA00022538"/>
    </source>
</evidence>
<keyword evidence="3" id="KW-0633">Potassium transport</keyword>
<accession>A0A081EXP6</accession>
<keyword evidence="5" id="KW-0520">NAD</keyword>
<keyword evidence="2" id="KW-0813">Transport</keyword>
<dbReference type="SUPFAM" id="SSF116726">
    <property type="entry name" value="TrkA C-terminal domain-like"/>
    <property type="match status" value="1"/>
</dbReference>
<evidence type="ECO:0000313" key="10">
    <source>
        <dbReference type="EMBL" id="KDS92184.1"/>
    </source>
</evidence>
<protein>
    <submittedName>
        <fullName evidence="10">Potassium transporter Trk</fullName>
    </submittedName>
</protein>
<dbReference type="Pfam" id="PF02254">
    <property type="entry name" value="TrkA_N"/>
    <property type="match status" value="1"/>
</dbReference>
<keyword evidence="11" id="KW-1185">Reference proteome</keyword>
<dbReference type="RefSeq" id="WP_050022843.1">
    <property type="nucleotide sequence ID" value="NZ_JNFH02000001.1"/>
</dbReference>
<organism evidence="10 11">
    <name type="scientific">Halorubrum saccharovorum</name>
    <dbReference type="NCBI Taxonomy" id="2248"/>
    <lineage>
        <taxon>Archaea</taxon>
        <taxon>Methanobacteriati</taxon>
        <taxon>Methanobacteriota</taxon>
        <taxon>Stenosarchaea group</taxon>
        <taxon>Halobacteria</taxon>
        <taxon>Halobacteriales</taxon>
        <taxon>Haloferacaceae</taxon>
        <taxon>Halorubrum</taxon>
    </lineage>
</organism>
<dbReference type="GO" id="GO:0015079">
    <property type="term" value="F:potassium ion transmembrane transporter activity"/>
    <property type="evidence" value="ECO:0007669"/>
    <property type="project" value="InterPro"/>
</dbReference>
<feature type="region of interest" description="Disordered" evidence="7">
    <location>
        <begin position="216"/>
        <end position="237"/>
    </location>
</feature>
<proteinExistence type="predicted"/>
<evidence type="ECO:0000259" key="8">
    <source>
        <dbReference type="PROSITE" id="PS51201"/>
    </source>
</evidence>
<evidence type="ECO:0000256" key="6">
    <source>
        <dbReference type="ARBA" id="ARBA00023065"/>
    </source>
</evidence>
<dbReference type="EMBL" id="JNFH02000001">
    <property type="protein sequence ID" value="KDS92184.1"/>
    <property type="molecule type" value="Genomic_DNA"/>
</dbReference>
<dbReference type="InterPro" id="IPR006036">
    <property type="entry name" value="K_uptake_TrkA"/>
</dbReference>
<sequence length="237" mass="25712">MTTVIVGAGRIGSSVLEMAIEADTDITVIERKPQRAQELESSEHCRVINDDATDRDTLHKARVGEADAIIATTEEDATNLMVLMLASDMGCEKLVSVVHKETNIPLFEQLGATIIENPQRLIAEYLFRGIQDPGIQDFMHVGDAESDAEVFELVVGEDAPIVGQTLEEADVAGLLPPSMIVVAVERDGEIIIPRGDTEIKIGDFVTVFSKDGITQDVTVPFGPDEDDRTSSAEHRSP</sequence>
<dbReference type="AlphaFoldDB" id="A0A081EXP6"/>